<evidence type="ECO:0000256" key="4">
    <source>
        <dbReference type="ARBA" id="ARBA00022989"/>
    </source>
</evidence>
<comment type="subcellular location">
    <subcellularLocation>
        <location evidence="1">Cell membrane</location>
        <topology evidence="1">Multi-pass membrane protein</topology>
    </subcellularLocation>
</comment>
<accession>A0A226DRJ4</accession>
<evidence type="ECO:0000256" key="6">
    <source>
        <dbReference type="ARBA" id="ARBA00023170"/>
    </source>
</evidence>
<dbReference type="AlphaFoldDB" id="A0A226DRJ4"/>
<evidence type="ECO:0000256" key="5">
    <source>
        <dbReference type="ARBA" id="ARBA00023136"/>
    </source>
</evidence>
<keyword evidence="4 8" id="KW-1133">Transmembrane helix</keyword>
<organism evidence="9 10">
    <name type="scientific">Folsomia candida</name>
    <name type="common">Springtail</name>
    <dbReference type="NCBI Taxonomy" id="158441"/>
    <lineage>
        <taxon>Eukaryota</taxon>
        <taxon>Metazoa</taxon>
        <taxon>Ecdysozoa</taxon>
        <taxon>Arthropoda</taxon>
        <taxon>Hexapoda</taxon>
        <taxon>Collembola</taxon>
        <taxon>Entomobryomorpha</taxon>
        <taxon>Isotomoidea</taxon>
        <taxon>Isotomidae</taxon>
        <taxon>Proisotominae</taxon>
        <taxon>Folsomia</taxon>
    </lineage>
</organism>
<evidence type="ECO:0000256" key="8">
    <source>
        <dbReference type="SAM" id="Phobius"/>
    </source>
</evidence>
<keyword evidence="3 8" id="KW-0812">Transmembrane</keyword>
<dbReference type="Gene3D" id="1.10.287.70">
    <property type="match status" value="1"/>
</dbReference>
<keyword evidence="7" id="KW-0325">Glycoprotein</keyword>
<gene>
    <name evidence="9" type="ORF">Fcan01_17120</name>
</gene>
<protein>
    <submittedName>
        <fullName evidence="9">Uncharacterized protein</fullName>
    </submittedName>
</protein>
<evidence type="ECO:0000256" key="3">
    <source>
        <dbReference type="ARBA" id="ARBA00022692"/>
    </source>
</evidence>
<sequence length="667" mass="77281">MLTDKRTMSQARRKNIVSYFILLYGITVLPPSRASYTENFLETVKFHKLLENIQNCHVVIGHGGGLSSRSLQSTYPIAIILLYLPPFTKFNSLITNPFQINVLKMPPLTCKVILTHYPNKETGRHETLIEEQKLSYWIFLLKESHFYFLKEFGHHLGYGIQREYISFLSSFQHVYIVVLVKNCKKYYIESHRQNVVFNFMMPWNPENFAVLYPIDGITYELHIQHLVQPTPPHSWEDERMFFRYERYRLPPAVNPFQRSASVSIHNYLTQLVLKANATLFIRNGDTDFRLGSISDLDDPFLKPGSMNIVATSFSGFEFLTCYSPKSLDFMFYFKPFQPSLWLTIVLALVLMGCVTSVFVKYYIRGKITFSCWVYLTATCFEETSSVPSAIANKYYFRLTLGVWALVSTFLTNCYSGLMITDLNSPLPGAIFERFEDLQCSDHDEQKLPTPINRVSMDEYKANHTQLRKTNFEILVFLSPIEIGDFGVHLSFLALLLTEYRRFRDEVKTYFNTYALSRESRILLQLFNPKHGIFPIGLNSHKEVNLIKYQHLVEADVVDCRSKTAFVARSPLLEEEYRYLSKTYFWLDFRKGKHVLYAMPQGYAFQNEGKSKVPVYFRSVFESGIYNRLLIEDAANRPCYVVCGIWGFNTSGDGCVCGGITTTTTQPM</sequence>
<evidence type="ECO:0000313" key="10">
    <source>
        <dbReference type="Proteomes" id="UP000198287"/>
    </source>
</evidence>
<evidence type="ECO:0000313" key="9">
    <source>
        <dbReference type="EMBL" id="OXA47823.1"/>
    </source>
</evidence>
<keyword evidence="10" id="KW-1185">Reference proteome</keyword>
<comment type="caution">
    <text evidence="9">The sequence shown here is derived from an EMBL/GenBank/DDBJ whole genome shotgun (WGS) entry which is preliminary data.</text>
</comment>
<dbReference type="EMBL" id="LNIX01000012">
    <property type="protein sequence ID" value="OXA47823.1"/>
    <property type="molecule type" value="Genomic_DNA"/>
</dbReference>
<evidence type="ECO:0000256" key="1">
    <source>
        <dbReference type="ARBA" id="ARBA00004651"/>
    </source>
</evidence>
<proteinExistence type="predicted"/>
<keyword evidence="5 8" id="KW-0472">Membrane</keyword>
<dbReference type="InterPro" id="IPR052192">
    <property type="entry name" value="Insect_Ionotropic_Sensory_Rcpt"/>
</dbReference>
<reference evidence="9 10" key="1">
    <citation type="submission" date="2015-12" db="EMBL/GenBank/DDBJ databases">
        <title>The genome of Folsomia candida.</title>
        <authorList>
            <person name="Faddeeva A."/>
            <person name="Derks M.F."/>
            <person name="Anvar Y."/>
            <person name="Smit S."/>
            <person name="Van Straalen N."/>
            <person name="Roelofs D."/>
        </authorList>
    </citation>
    <scope>NUCLEOTIDE SEQUENCE [LARGE SCALE GENOMIC DNA]</scope>
    <source>
        <strain evidence="9 10">VU population</strain>
        <tissue evidence="9">Whole body</tissue>
    </source>
</reference>
<dbReference type="Proteomes" id="UP000198287">
    <property type="component" value="Unassembled WGS sequence"/>
</dbReference>
<dbReference type="GO" id="GO:0005886">
    <property type="term" value="C:plasma membrane"/>
    <property type="evidence" value="ECO:0007669"/>
    <property type="project" value="UniProtKB-SubCell"/>
</dbReference>
<dbReference type="PANTHER" id="PTHR42643">
    <property type="entry name" value="IONOTROPIC RECEPTOR 20A-RELATED"/>
    <property type="match status" value="1"/>
</dbReference>
<keyword evidence="6" id="KW-0675">Receptor</keyword>
<keyword evidence="2" id="KW-1003">Cell membrane</keyword>
<dbReference type="PANTHER" id="PTHR42643:SF24">
    <property type="entry name" value="IONOTROPIC RECEPTOR 60A"/>
    <property type="match status" value="1"/>
</dbReference>
<evidence type="ECO:0000256" key="7">
    <source>
        <dbReference type="ARBA" id="ARBA00023180"/>
    </source>
</evidence>
<name>A0A226DRJ4_FOLCA</name>
<feature type="transmembrane region" description="Helical" evidence="8">
    <location>
        <begin position="394"/>
        <end position="417"/>
    </location>
</feature>
<feature type="transmembrane region" description="Helical" evidence="8">
    <location>
        <begin position="340"/>
        <end position="363"/>
    </location>
</feature>
<evidence type="ECO:0000256" key="2">
    <source>
        <dbReference type="ARBA" id="ARBA00022475"/>
    </source>
</evidence>